<accession>A0A1F7ULL7</accession>
<protein>
    <submittedName>
        <fullName evidence="2">Uncharacterized protein</fullName>
    </submittedName>
</protein>
<dbReference type="EMBL" id="MGEH01000027">
    <property type="protein sequence ID" value="OGL78608.1"/>
    <property type="molecule type" value="Genomic_DNA"/>
</dbReference>
<organism evidence="2 3">
    <name type="scientific">Candidatus Uhrbacteria bacterium RIFCSPHIGHO2_12_FULL_60_25</name>
    <dbReference type="NCBI Taxonomy" id="1802399"/>
    <lineage>
        <taxon>Bacteria</taxon>
        <taxon>Candidatus Uhriibacteriota</taxon>
    </lineage>
</organism>
<name>A0A1F7ULL7_9BACT</name>
<feature type="region of interest" description="Disordered" evidence="1">
    <location>
        <begin position="1"/>
        <end position="39"/>
    </location>
</feature>
<dbReference type="AlphaFoldDB" id="A0A1F7ULL7"/>
<feature type="compositionally biased region" description="Basic and acidic residues" evidence="1">
    <location>
        <begin position="22"/>
        <end position="39"/>
    </location>
</feature>
<reference evidence="2 3" key="1">
    <citation type="journal article" date="2016" name="Nat. Commun.">
        <title>Thousands of microbial genomes shed light on interconnected biogeochemical processes in an aquifer system.</title>
        <authorList>
            <person name="Anantharaman K."/>
            <person name="Brown C.T."/>
            <person name="Hug L.A."/>
            <person name="Sharon I."/>
            <person name="Castelle C.J."/>
            <person name="Probst A.J."/>
            <person name="Thomas B.C."/>
            <person name="Singh A."/>
            <person name="Wilkins M.J."/>
            <person name="Karaoz U."/>
            <person name="Brodie E.L."/>
            <person name="Williams K.H."/>
            <person name="Hubbard S.S."/>
            <person name="Banfield J.F."/>
        </authorList>
    </citation>
    <scope>NUCLEOTIDE SEQUENCE [LARGE SCALE GENOMIC DNA]</scope>
</reference>
<gene>
    <name evidence="2" type="ORF">A3E39_01585</name>
</gene>
<proteinExistence type="predicted"/>
<sequence>MRQERSIMSSHMGGPRGSAEVTRARDAHRAREKQREREQKLEHLPGHDALIHYLQRLGRGEDCTDELHCNPERYEPALMEDLYASRRAEDEAALREVREVIWAGSWRLHKTHDPLLAARLAEALKSGVEHERSNVERTNPEDAHDMDETVAELDAVARSLRNLETGEGVEPALKTIEDWFAVTLARTQINRALPRIREKAENELKTLRLIRDELLYARLFPQWAATRNHALREGRGS</sequence>
<evidence type="ECO:0000313" key="3">
    <source>
        <dbReference type="Proteomes" id="UP000176603"/>
    </source>
</evidence>
<dbReference type="STRING" id="1802399.A3E39_01585"/>
<evidence type="ECO:0000313" key="2">
    <source>
        <dbReference type="EMBL" id="OGL78608.1"/>
    </source>
</evidence>
<comment type="caution">
    <text evidence="2">The sequence shown here is derived from an EMBL/GenBank/DDBJ whole genome shotgun (WGS) entry which is preliminary data.</text>
</comment>
<dbReference type="Proteomes" id="UP000176603">
    <property type="component" value="Unassembled WGS sequence"/>
</dbReference>
<evidence type="ECO:0000256" key="1">
    <source>
        <dbReference type="SAM" id="MobiDB-lite"/>
    </source>
</evidence>